<dbReference type="GO" id="GO:0016874">
    <property type="term" value="F:ligase activity"/>
    <property type="evidence" value="ECO:0007669"/>
    <property type="project" value="UniProtKB-KW"/>
</dbReference>
<evidence type="ECO:0000313" key="2">
    <source>
        <dbReference type="Proteomes" id="UP001500683"/>
    </source>
</evidence>
<dbReference type="PANTHER" id="PTHR43845">
    <property type="entry name" value="BLR5969 PROTEIN"/>
    <property type="match status" value="1"/>
</dbReference>
<dbReference type="InterPro" id="IPR042099">
    <property type="entry name" value="ANL_N_sf"/>
</dbReference>
<organism evidence="1 2">
    <name type="scientific">Actinomadura miaoliensis</name>
    <dbReference type="NCBI Taxonomy" id="430685"/>
    <lineage>
        <taxon>Bacteria</taxon>
        <taxon>Bacillati</taxon>
        <taxon>Actinomycetota</taxon>
        <taxon>Actinomycetes</taxon>
        <taxon>Streptosporangiales</taxon>
        <taxon>Thermomonosporaceae</taxon>
        <taxon>Actinomadura</taxon>
    </lineage>
</organism>
<name>A0ABP7W887_9ACTN</name>
<keyword evidence="2" id="KW-1185">Reference proteome</keyword>
<evidence type="ECO:0000313" key="1">
    <source>
        <dbReference type="EMBL" id="GAA4083467.1"/>
    </source>
</evidence>
<reference evidence="2" key="1">
    <citation type="journal article" date="2019" name="Int. J. Syst. Evol. Microbiol.">
        <title>The Global Catalogue of Microorganisms (GCM) 10K type strain sequencing project: providing services to taxonomists for standard genome sequencing and annotation.</title>
        <authorList>
            <consortium name="The Broad Institute Genomics Platform"/>
            <consortium name="The Broad Institute Genome Sequencing Center for Infectious Disease"/>
            <person name="Wu L."/>
            <person name="Ma J."/>
        </authorList>
    </citation>
    <scope>NUCLEOTIDE SEQUENCE [LARGE SCALE GENOMIC DNA]</scope>
    <source>
        <strain evidence="2">JCM 16702</strain>
    </source>
</reference>
<dbReference type="SUPFAM" id="SSF56801">
    <property type="entry name" value="Acetyl-CoA synthetase-like"/>
    <property type="match status" value="1"/>
</dbReference>
<protein>
    <submittedName>
        <fullName evidence="1">Phenylacetate--CoA ligase family protein</fullName>
    </submittedName>
</protein>
<dbReference type="Proteomes" id="UP001500683">
    <property type="component" value="Unassembled WGS sequence"/>
</dbReference>
<dbReference type="PANTHER" id="PTHR43845:SF1">
    <property type="entry name" value="BLR5969 PROTEIN"/>
    <property type="match status" value="1"/>
</dbReference>
<dbReference type="Gene3D" id="3.40.50.12780">
    <property type="entry name" value="N-terminal domain of ligase-like"/>
    <property type="match status" value="1"/>
</dbReference>
<gene>
    <name evidence="1" type="ORF">GCM10022214_48910</name>
</gene>
<proteinExistence type="predicted"/>
<sequence length="540" mass="60806">MAREDAGARLSPRLGRLTPRERWRRARLQACSWLLTGVYRSAAAHPAVWRFTARHYHPALDRLAARHARVACAFAAVDVPAYRDFVRRAGAQRPRRLADFPETTKRNYASVYDEASRCQEGRLHRPGVIVDESSGSTGKPYNWLRGPRELKQIHRNAAGYIELVFPGRRLFVINAYSMGAWATGTTTGAAMARIAMVKNTGPDLEKIVDTLEHFGPGFDYVVAAYPPFLKHLVDRLDALGFPWRDYRIRGMVGGEGMTEALRDYLERRLEEVRSGYGASDLTIGMGAETGFTVWLRKRLAVDAELRRELLGEHEQRLPMIFHYNPLETYLEVNARGELLCTINSKTCLQPKLRYNVGDEALLHPLTRVREIIRRDPERWAECRRATGDERMALPLLFLFGRADSTISYMGANLYPQDVENGLYAGNPYAADIARFCLSLEELPDLESRPVVNIELREGSDLDETAVARLARICRDGVRDHLSAVSRDFAESLREDPAAGDLRVRVFRPGEGPFAGTGRLKNVYLVEDAPAADAARHARAC</sequence>
<dbReference type="EMBL" id="BAAAZG010000036">
    <property type="protein sequence ID" value="GAA4083467.1"/>
    <property type="molecule type" value="Genomic_DNA"/>
</dbReference>
<comment type="caution">
    <text evidence="1">The sequence shown here is derived from an EMBL/GenBank/DDBJ whole genome shotgun (WGS) entry which is preliminary data.</text>
</comment>
<keyword evidence="1" id="KW-0436">Ligase</keyword>
<accession>A0ABP7W887</accession>
<dbReference type="RefSeq" id="WP_344951814.1">
    <property type="nucleotide sequence ID" value="NZ_BAAAZG010000036.1"/>
</dbReference>